<reference evidence="2 3" key="1">
    <citation type="submission" date="2020-02" db="EMBL/GenBank/DDBJ databases">
        <title>Draft Genome Sequence of Verrucosispora sp. Strain CWR15, Isolated from Gulf of Mexico Sponge.</title>
        <authorList>
            <person name="Kennedy S.J."/>
            <person name="Cella E."/>
            <person name="Azarian T."/>
            <person name="Baker B.J."/>
            <person name="Shaw L.N."/>
        </authorList>
    </citation>
    <scope>NUCLEOTIDE SEQUENCE [LARGE SCALE GENOMIC DNA]</scope>
    <source>
        <strain evidence="2 3">CWR15</strain>
    </source>
</reference>
<dbReference type="Proteomes" id="UP000478148">
    <property type="component" value="Unassembled WGS sequence"/>
</dbReference>
<dbReference type="SMART" id="SM00530">
    <property type="entry name" value="HTH_XRE"/>
    <property type="match status" value="1"/>
</dbReference>
<dbReference type="PROSITE" id="PS50943">
    <property type="entry name" value="HTH_CROC1"/>
    <property type="match status" value="1"/>
</dbReference>
<dbReference type="InterPro" id="IPR043917">
    <property type="entry name" value="DUF5753"/>
</dbReference>
<dbReference type="EMBL" id="SAIY01000001">
    <property type="protein sequence ID" value="NGM11663.1"/>
    <property type="molecule type" value="Genomic_DNA"/>
</dbReference>
<evidence type="ECO:0000313" key="3">
    <source>
        <dbReference type="Proteomes" id="UP000478148"/>
    </source>
</evidence>
<evidence type="ECO:0000313" key="2">
    <source>
        <dbReference type="EMBL" id="NGM11663.1"/>
    </source>
</evidence>
<dbReference type="Pfam" id="PF19054">
    <property type="entry name" value="DUF5753"/>
    <property type="match status" value="1"/>
</dbReference>
<protein>
    <submittedName>
        <fullName evidence="2">Helix-turn-helix domain-containing protein</fullName>
    </submittedName>
</protein>
<comment type="caution">
    <text evidence="2">The sequence shown here is derived from an EMBL/GenBank/DDBJ whole genome shotgun (WGS) entry which is preliminary data.</text>
</comment>
<dbReference type="Gene3D" id="1.10.260.40">
    <property type="entry name" value="lambda repressor-like DNA-binding domains"/>
    <property type="match status" value="1"/>
</dbReference>
<dbReference type="Pfam" id="PF13560">
    <property type="entry name" value="HTH_31"/>
    <property type="match status" value="1"/>
</dbReference>
<dbReference type="AlphaFoldDB" id="A0A6M1L6W0"/>
<feature type="domain" description="HTH cro/C1-type" evidence="1">
    <location>
        <begin position="28"/>
        <end position="82"/>
    </location>
</feature>
<dbReference type="GO" id="GO:0003677">
    <property type="term" value="F:DNA binding"/>
    <property type="evidence" value="ECO:0007669"/>
    <property type="project" value="InterPro"/>
</dbReference>
<dbReference type="SUPFAM" id="SSF47413">
    <property type="entry name" value="lambda repressor-like DNA-binding domains"/>
    <property type="match status" value="1"/>
</dbReference>
<name>A0A6M1L6W0_9ACTN</name>
<dbReference type="InterPro" id="IPR001387">
    <property type="entry name" value="Cro/C1-type_HTH"/>
</dbReference>
<organism evidence="2 3">
    <name type="scientific">Verrucosispora sioxanthis</name>
    <dbReference type="NCBI Taxonomy" id="2499994"/>
    <lineage>
        <taxon>Bacteria</taxon>
        <taxon>Bacillati</taxon>
        <taxon>Actinomycetota</taxon>
        <taxon>Actinomycetes</taxon>
        <taxon>Micromonosporales</taxon>
        <taxon>Micromonosporaceae</taxon>
        <taxon>Micromonospora</taxon>
    </lineage>
</organism>
<sequence>MTCRDETGRTAVAEVGSTVPRRELGRLLRQTREQAGIGLEAAASDLEWSRAKMYRIESGQTPIRALDVEQMCRLYGASPETSEVLISLAKESKGKGWYHAYGEVIPRWFQLYVGLESAASHIRTYEHGLVPGLLQTPEYTARVARSRPGITDEEVAKLVELRLERQRVLARQRPAAPTLDAILDEGILHRSVTGMAEQIDRLLAASEKPNVSIRISPLGSKLTRAAVAGSFVILDFPTQGARSAEPTTVYCEGLTGALYLDRLEEVRAYAELWNHISAEALSVEASRTLMRRIKERQHD</sequence>
<evidence type="ECO:0000259" key="1">
    <source>
        <dbReference type="PROSITE" id="PS50943"/>
    </source>
</evidence>
<gene>
    <name evidence="2" type="ORF">ENC19_02685</name>
</gene>
<accession>A0A6M1L6W0</accession>
<dbReference type="InterPro" id="IPR010982">
    <property type="entry name" value="Lambda_DNA-bd_dom_sf"/>
</dbReference>
<dbReference type="CDD" id="cd00093">
    <property type="entry name" value="HTH_XRE"/>
    <property type="match status" value="1"/>
</dbReference>
<keyword evidence="3" id="KW-1185">Reference proteome</keyword>
<proteinExistence type="predicted"/>